<evidence type="ECO:0000256" key="4">
    <source>
        <dbReference type="SAM" id="MobiDB-lite"/>
    </source>
</evidence>
<dbReference type="InterPro" id="IPR050515">
    <property type="entry name" value="Beta-lactam/transpept"/>
</dbReference>
<reference evidence="7" key="1">
    <citation type="submission" date="2022-08" db="EMBL/GenBank/DDBJ databases">
        <title>The genomic sequence of strain Paenibacillus sp. SCIV0701.</title>
        <authorList>
            <person name="Zhao H."/>
        </authorList>
    </citation>
    <scope>NUCLEOTIDE SEQUENCE</scope>
    <source>
        <strain evidence="7">SCIV0701</strain>
    </source>
</reference>
<evidence type="ECO:0000313" key="7">
    <source>
        <dbReference type="EMBL" id="MCR2803705.1"/>
    </source>
</evidence>
<evidence type="ECO:0000256" key="3">
    <source>
        <dbReference type="ARBA" id="ARBA00023136"/>
    </source>
</evidence>
<dbReference type="Pfam" id="PF03793">
    <property type="entry name" value="PASTA"/>
    <property type="match status" value="1"/>
</dbReference>
<dbReference type="GO" id="GO:0008658">
    <property type="term" value="F:penicillin binding"/>
    <property type="evidence" value="ECO:0007669"/>
    <property type="project" value="InterPro"/>
</dbReference>
<keyword evidence="8" id="KW-1185">Reference proteome</keyword>
<organism evidence="7 8">
    <name type="scientific">Paenibacillus soyae</name>
    <dbReference type="NCBI Taxonomy" id="2969249"/>
    <lineage>
        <taxon>Bacteria</taxon>
        <taxon>Bacillati</taxon>
        <taxon>Bacillota</taxon>
        <taxon>Bacilli</taxon>
        <taxon>Bacillales</taxon>
        <taxon>Paenibacillaceae</taxon>
        <taxon>Paenibacillus</taxon>
    </lineage>
</organism>
<feature type="transmembrane region" description="Helical" evidence="5">
    <location>
        <begin position="7"/>
        <end position="29"/>
    </location>
</feature>
<dbReference type="Gene3D" id="3.90.1310.10">
    <property type="entry name" value="Penicillin-binding protein 2a (Domain 2)"/>
    <property type="match status" value="1"/>
</dbReference>
<feature type="domain" description="PASTA" evidence="6">
    <location>
        <begin position="598"/>
        <end position="658"/>
    </location>
</feature>
<comment type="subcellular location">
    <subcellularLocation>
        <location evidence="1">Membrane</location>
    </subcellularLocation>
</comment>
<dbReference type="PANTHER" id="PTHR30627">
    <property type="entry name" value="PEPTIDOGLYCAN D,D-TRANSPEPTIDASE"/>
    <property type="match status" value="1"/>
</dbReference>
<dbReference type="InterPro" id="IPR036138">
    <property type="entry name" value="PBP_dimer_sf"/>
</dbReference>
<dbReference type="RefSeq" id="WP_257444231.1">
    <property type="nucleotide sequence ID" value="NZ_JANIPJ010000004.1"/>
</dbReference>
<keyword evidence="3 5" id="KW-0472">Membrane</keyword>
<dbReference type="Gene3D" id="3.30.450.330">
    <property type="match status" value="1"/>
</dbReference>
<dbReference type="PANTHER" id="PTHR30627:SF1">
    <property type="entry name" value="PEPTIDOGLYCAN D,D-TRANSPEPTIDASE FTSI"/>
    <property type="match status" value="1"/>
</dbReference>
<feature type="compositionally biased region" description="Polar residues" evidence="4">
    <location>
        <begin position="782"/>
        <end position="793"/>
    </location>
</feature>
<dbReference type="GO" id="GO:0071555">
    <property type="term" value="P:cell wall organization"/>
    <property type="evidence" value="ECO:0007669"/>
    <property type="project" value="TreeGrafter"/>
</dbReference>
<gene>
    <name evidence="7" type="ORF">NQZ67_07390</name>
</gene>
<dbReference type="InterPro" id="IPR012338">
    <property type="entry name" value="Beta-lactam/transpept-like"/>
</dbReference>
<dbReference type="GO" id="GO:0005886">
    <property type="term" value="C:plasma membrane"/>
    <property type="evidence" value="ECO:0007669"/>
    <property type="project" value="TreeGrafter"/>
</dbReference>
<dbReference type="SUPFAM" id="SSF54184">
    <property type="entry name" value="Penicillin-binding protein 2x (pbp-2x), c-terminal domain"/>
    <property type="match status" value="2"/>
</dbReference>
<dbReference type="CDD" id="cd06575">
    <property type="entry name" value="PASTA_Pbp2x-like_2"/>
    <property type="match status" value="1"/>
</dbReference>
<dbReference type="Proteomes" id="UP001141950">
    <property type="component" value="Unassembled WGS sequence"/>
</dbReference>
<sequence>MNKRIKLRTLLFGGVMTLLFLILIGRIFYVQVVEGDFYYEKAKARWSAAEKLTAKRGTITDRNGNVLAMDTIAYNISVNPKLINELGITEEVIKGLQETLGASESDVRKAVTAKKENGEFYAHRELRQGGWQIEKPVADRLVLFREELKNELIRKKLGYDTGIVIDETLKRTYPQDNLASQLVGYITKEREAKTGIEAYFDEQLTGTDGIFRYLKDGARVQLSEGEVEYQQEKDGNNIALTIDKDIQYYVEEALRGIMEKYMPKSATAIAADPNTGEILAMANLPNYNPNEYWETDYANMFNHAVGSLYEPGSTFKIATLAAAVEEGVFNPDEMYQSGRYKIPGDTHVVRDHNPDGWGTISFLDGLKYSSNVAFVKLGMERLGAEKMREYYTKFGFGQKTGIELTNELTGSIRFQWNTEIAAASFGQGVSVTAIQQIAAVAAVANGGKLMVPHVIKSITDPATKTTTLTEPKVIRQVISEETSRKVGEYLEQVVSDQEIGTGKNAYIEGYRVAGKTGTAQKSIGGKYSEEKFMVSFIGYAPVDNPRIVLYIAVDEPKDGRYAGGGTVAAPAFKEIVLKSLRKMGVAPNWVPQEDAETEEIKVVVPEVKELKVAQAKEQLQAKALAFEVIGDGESVLAQIPSPGAYIHPTQRVYLITEQKDKLPVPDLTGVSLRDALELTSLIGAKLIPEGSGYVVSQQVAEEKNGRRIVRVKLLPPTGSELYDEAVAAIGDSFDSGAEAGAGDGEAAGESAEGANADTDAGENGGSGDAGDQSESDDAGDSQPLTNIEHSGEN</sequence>
<dbReference type="Gene3D" id="3.40.710.10">
    <property type="entry name" value="DD-peptidase/beta-lactamase superfamily"/>
    <property type="match status" value="1"/>
</dbReference>
<dbReference type="EMBL" id="JANIPJ010000004">
    <property type="protein sequence ID" value="MCR2803705.1"/>
    <property type="molecule type" value="Genomic_DNA"/>
</dbReference>
<dbReference type="InterPro" id="IPR005543">
    <property type="entry name" value="PASTA_dom"/>
</dbReference>
<evidence type="ECO:0000256" key="1">
    <source>
        <dbReference type="ARBA" id="ARBA00004370"/>
    </source>
</evidence>
<evidence type="ECO:0000256" key="2">
    <source>
        <dbReference type="ARBA" id="ARBA00007171"/>
    </source>
</evidence>
<dbReference type="SUPFAM" id="SSF56519">
    <property type="entry name" value="Penicillin binding protein dimerisation domain"/>
    <property type="match status" value="1"/>
</dbReference>
<dbReference type="InterPro" id="IPR005311">
    <property type="entry name" value="PBP_dimer"/>
</dbReference>
<dbReference type="CDD" id="cd06576">
    <property type="entry name" value="PASTA_Pbp2x-like_1"/>
    <property type="match status" value="1"/>
</dbReference>
<dbReference type="Pfam" id="PF00905">
    <property type="entry name" value="Transpeptidase"/>
    <property type="match status" value="1"/>
</dbReference>
<comment type="caution">
    <text evidence="7">The sequence shown here is derived from an EMBL/GenBank/DDBJ whole genome shotgun (WGS) entry which is preliminary data.</text>
</comment>
<keyword evidence="5" id="KW-0812">Transmembrane</keyword>
<evidence type="ECO:0000313" key="8">
    <source>
        <dbReference type="Proteomes" id="UP001141950"/>
    </source>
</evidence>
<name>A0A9X2S804_9BACL</name>
<proteinExistence type="inferred from homology"/>
<evidence type="ECO:0000259" key="6">
    <source>
        <dbReference type="PROSITE" id="PS51178"/>
    </source>
</evidence>
<dbReference type="AlphaFoldDB" id="A0A9X2S804"/>
<dbReference type="Pfam" id="PF03717">
    <property type="entry name" value="PBP_dimer"/>
    <property type="match status" value="1"/>
</dbReference>
<feature type="region of interest" description="Disordered" evidence="4">
    <location>
        <begin position="736"/>
        <end position="793"/>
    </location>
</feature>
<keyword evidence="5" id="KW-1133">Transmembrane helix</keyword>
<evidence type="ECO:0000256" key="5">
    <source>
        <dbReference type="SAM" id="Phobius"/>
    </source>
</evidence>
<accession>A0A9X2S804</accession>
<dbReference type="SUPFAM" id="SSF56601">
    <property type="entry name" value="beta-lactamase/transpeptidase-like"/>
    <property type="match status" value="1"/>
</dbReference>
<dbReference type="PROSITE" id="PS51178">
    <property type="entry name" value="PASTA"/>
    <property type="match status" value="1"/>
</dbReference>
<comment type="similarity">
    <text evidence="2">Belongs to the transpeptidase family.</text>
</comment>
<dbReference type="SMART" id="SM00740">
    <property type="entry name" value="PASTA"/>
    <property type="match status" value="1"/>
</dbReference>
<protein>
    <submittedName>
        <fullName evidence="7">Penicillin-binding protein</fullName>
    </submittedName>
</protein>
<dbReference type="InterPro" id="IPR001460">
    <property type="entry name" value="PCN-bd_Tpept"/>
</dbReference>